<gene>
    <name evidence="5" type="ORF">IB292_08665</name>
</gene>
<keyword evidence="3" id="KW-0175">Coiled coil</keyword>
<name>A0A9Q3YHF2_VIBPH</name>
<proteinExistence type="predicted"/>
<dbReference type="GO" id="GO:0005524">
    <property type="term" value="F:ATP binding"/>
    <property type="evidence" value="ECO:0007669"/>
    <property type="project" value="UniProtKB-KW"/>
</dbReference>
<reference evidence="5" key="1">
    <citation type="submission" date="2020-09" db="EMBL/GenBank/DDBJ databases">
        <title>Genome sequence of Vibrio parahaemolyticus isolates.</title>
        <authorList>
            <person name="Hammerl J.A."/>
            <person name="Strauch E."/>
        </authorList>
    </citation>
    <scope>NUCLEOTIDE SEQUENCE</scope>
    <source>
        <strain evidence="5">17-VB00146</strain>
    </source>
</reference>
<dbReference type="PANTHER" id="PTHR46844">
    <property type="entry name" value="SLR5058 PROTEIN"/>
    <property type="match status" value="1"/>
</dbReference>
<evidence type="ECO:0000313" key="5">
    <source>
        <dbReference type="EMBL" id="MCC3805109.1"/>
    </source>
</evidence>
<dbReference type="Proteomes" id="UP000726777">
    <property type="component" value="Unassembled WGS sequence"/>
</dbReference>
<dbReference type="Gene3D" id="3.80.10.10">
    <property type="entry name" value="Ribonuclease Inhibitor"/>
    <property type="match status" value="1"/>
</dbReference>
<dbReference type="Pfam" id="PF05729">
    <property type="entry name" value="NACHT"/>
    <property type="match status" value="1"/>
</dbReference>
<dbReference type="Gene3D" id="3.40.50.300">
    <property type="entry name" value="P-loop containing nucleotide triphosphate hydrolases"/>
    <property type="match status" value="1"/>
</dbReference>
<dbReference type="AlphaFoldDB" id="A0A9Q3YHF2"/>
<protein>
    <submittedName>
        <fullName evidence="5">NACHT domain-containing protein</fullName>
    </submittedName>
</protein>
<dbReference type="InterPro" id="IPR007111">
    <property type="entry name" value="NACHT_NTPase"/>
</dbReference>
<evidence type="ECO:0000313" key="6">
    <source>
        <dbReference type="Proteomes" id="UP000726777"/>
    </source>
</evidence>
<dbReference type="RefSeq" id="WP_228069949.1">
    <property type="nucleotide sequence ID" value="NZ_CP064042.1"/>
</dbReference>
<sequence length="951" mass="108286">MAIYEGLLSLSTVVCKTGFKMIVGDNLFAQEATSELVDLIRSKVTDTRKQRQTVRLFESIAEEAAENLTKLEKHGEFKIEDNEKLSAILAVQHTFENAKLDIKNVIQNNLDPVKLELEILKHGKCDYDDLSNIGQNYFDALFRDSCAIAVEVVKTVPSLNVLLHGETLKRIDDILNAIEVVFEQLTNSSVSIAEKDKEFETRYLRAMVSKLGSYSLFGLDVESSLKKIDLDVSYISLSAELHGRTEIEHCEIETILSEHSSALISGSPGSGKTTLVHWIALMAAKRTFPSRLSRWNNFVPFVVPLRSYSELPLPNVSELIHFASKIYSDVMPDGWVSRLLETGKAIILVDGLDEVPTNKREEALLWLSELMFEFSSCSFVLTSRPNAITTDWLEIADFAHVELQPMTPQNIAMFIEHWHEAASQTIKLQNQKQELDVFKRRLKAQINENSRLRNMASSPLLCAMLCALNIDRNAILPQERGELYKIVMEVLLERRDSERKICADLNLSITRAQKEILLQNLAYWMLLNNKQTVTITEAEECFQRAIRMIPSLKAIEDKVTRHLLDRSSVIRESSVGHVDFIHKTFSEYLAAKYIVDDNSIHLLVENAHIDAWKEVVVMASMHTNLKQSNKLIELLIERGFEDEEKKYTLHLLSVVAKESSLQLDEDLAKKVNHILASLLPPRDSEAVTSIASAGEFAAPFLRYDQKMSAEEQSFSIRTLTLIGGTSAVEALTSYCNSHHSRTNSDLIKCWEYFDQAYFAEKIISNLNDIKDLKWPFDYSLDGIQHLNNIEGLSLYKIDVDNYSFYQKLERLRLSRIKIVDCTNFNSLKYISSCPNLVELCVDCCDDFYDAEDLTKMKKLSTLSINRCRNLLSLPDIKELNLLEELNLEGNIELTNLDFVKNHNFLKFINIDGCPGILTLDPVISCESITSIQTEDQTLRETLPEEMHELLW</sequence>
<keyword evidence="1" id="KW-0547">Nucleotide-binding</keyword>
<dbReference type="EMBL" id="JACVHL010000006">
    <property type="protein sequence ID" value="MCC3805109.1"/>
    <property type="molecule type" value="Genomic_DNA"/>
</dbReference>
<dbReference type="PROSITE" id="PS50837">
    <property type="entry name" value="NACHT"/>
    <property type="match status" value="1"/>
</dbReference>
<organism evidence="5 6">
    <name type="scientific">Vibrio parahaemolyticus</name>
    <dbReference type="NCBI Taxonomy" id="670"/>
    <lineage>
        <taxon>Bacteria</taxon>
        <taxon>Pseudomonadati</taxon>
        <taxon>Pseudomonadota</taxon>
        <taxon>Gammaproteobacteria</taxon>
        <taxon>Vibrionales</taxon>
        <taxon>Vibrionaceae</taxon>
        <taxon>Vibrio</taxon>
    </lineage>
</organism>
<evidence type="ECO:0000256" key="2">
    <source>
        <dbReference type="ARBA" id="ARBA00022840"/>
    </source>
</evidence>
<evidence type="ECO:0000256" key="3">
    <source>
        <dbReference type="SAM" id="Coils"/>
    </source>
</evidence>
<dbReference type="InterPro" id="IPR032675">
    <property type="entry name" value="LRR_dom_sf"/>
</dbReference>
<feature type="coiled-coil region" evidence="3">
    <location>
        <begin position="428"/>
        <end position="455"/>
    </location>
</feature>
<feature type="domain" description="NACHT" evidence="4">
    <location>
        <begin position="260"/>
        <end position="596"/>
    </location>
</feature>
<dbReference type="PANTHER" id="PTHR46844:SF1">
    <property type="entry name" value="SLR5058 PROTEIN"/>
    <property type="match status" value="1"/>
</dbReference>
<dbReference type="Pfam" id="PF22733">
    <property type="entry name" value="NNH1"/>
    <property type="match status" value="1"/>
</dbReference>
<dbReference type="SUPFAM" id="SSF52058">
    <property type="entry name" value="L domain-like"/>
    <property type="match status" value="1"/>
</dbReference>
<comment type="caution">
    <text evidence="5">The sequence shown here is derived from an EMBL/GenBank/DDBJ whole genome shotgun (WGS) entry which is preliminary data.</text>
</comment>
<accession>A0A9Q3YHF2</accession>
<dbReference type="InterPro" id="IPR054547">
    <property type="entry name" value="NNH1"/>
</dbReference>
<evidence type="ECO:0000259" key="4">
    <source>
        <dbReference type="PROSITE" id="PS50837"/>
    </source>
</evidence>
<evidence type="ECO:0000256" key="1">
    <source>
        <dbReference type="ARBA" id="ARBA00022741"/>
    </source>
</evidence>
<dbReference type="SUPFAM" id="SSF52540">
    <property type="entry name" value="P-loop containing nucleoside triphosphate hydrolases"/>
    <property type="match status" value="2"/>
</dbReference>
<keyword evidence="2" id="KW-0067">ATP-binding</keyword>
<dbReference type="InterPro" id="IPR027417">
    <property type="entry name" value="P-loop_NTPase"/>
</dbReference>
<dbReference type="PRINTS" id="PR00364">
    <property type="entry name" value="DISEASERSIST"/>
</dbReference>